<dbReference type="PANTHER" id="PTHR21310">
    <property type="entry name" value="AMINOGLYCOSIDE PHOSPHOTRANSFERASE-RELATED-RELATED"/>
    <property type="match status" value="1"/>
</dbReference>
<dbReference type="Gene3D" id="3.90.1200.10">
    <property type="match status" value="1"/>
</dbReference>
<dbReference type="Proteomes" id="UP001338125">
    <property type="component" value="Unassembled WGS sequence"/>
</dbReference>
<dbReference type="InterPro" id="IPR011009">
    <property type="entry name" value="Kinase-like_dom_sf"/>
</dbReference>
<evidence type="ECO:0000313" key="3">
    <source>
        <dbReference type="Proteomes" id="UP001338125"/>
    </source>
</evidence>
<dbReference type="SUPFAM" id="SSF56112">
    <property type="entry name" value="Protein kinase-like (PK-like)"/>
    <property type="match status" value="1"/>
</dbReference>
<dbReference type="InterPro" id="IPR002575">
    <property type="entry name" value="Aminoglycoside_PTrfase"/>
</dbReference>
<evidence type="ECO:0000313" key="2">
    <source>
        <dbReference type="EMBL" id="KAK5987160.1"/>
    </source>
</evidence>
<proteinExistence type="predicted"/>
<sequence>MSAEPAQGWFATTFERKYYSRDNTFIKRSLRPSEYRTGYRGLHVPRLGKERLMNEAESLQYIRKHTDIPVPTVFCHFEEDDAYYLVTEYIDGVNMADLDDEQKAVVRKELEIHLAKLQNLKSKKIGGPSGLVIPPYRVMQQTEKDNWHTRASSQDEYVFCHNDLSQHNVVVDPNTLKINAIVDWEYAGFFPARFESPYYTRIGPSVAIKNEVDDSAELLAFLESQCDQDSRAN</sequence>
<dbReference type="EMBL" id="JAVFKD010000016">
    <property type="protein sequence ID" value="KAK5987160.1"/>
    <property type="molecule type" value="Genomic_DNA"/>
</dbReference>
<accession>A0ABR0S4S7</accession>
<name>A0ABR0S4S7_9HYPO</name>
<dbReference type="CDD" id="cd05120">
    <property type="entry name" value="APH_ChoK_like"/>
    <property type="match status" value="1"/>
</dbReference>
<gene>
    <name evidence="2" type="ORF">PT974_11278</name>
</gene>
<keyword evidence="3" id="KW-1185">Reference proteome</keyword>
<feature type="domain" description="Aminoglycoside phosphotransferase" evidence="1">
    <location>
        <begin position="149"/>
        <end position="191"/>
    </location>
</feature>
<dbReference type="InterPro" id="IPR051678">
    <property type="entry name" value="AGP_Transferase"/>
</dbReference>
<dbReference type="Pfam" id="PF01636">
    <property type="entry name" value="APH"/>
    <property type="match status" value="1"/>
</dbReference>
<organism evidence="2 3">
    <name type="scientific">Cladobotryum mycophilum</name>
    <dbReference type="NCBI Taxonomy" id="491253"/>
    <lineage>
        <taxon>Eukaryota</taxon>
        <taxon>Fungi</taxon>
        <taxon>Dikarya</taxon>
        <taxon>Ascomycota</taxon>
        <taxon>Pezizomycotina</taxon>
        <taxon>Sordariomycetes</taxon>
        <taxon>Hypocreomycetidae</taxon>
        <taxon>Hypocreales</taxon>
        <taxon>Hypocreaceae</taxon>
        <taxon>Cladobotryum</taxon>
    </lineage>
</organism>
<protein>
    <recommendedName>
        <fullName evidence="1">Aminoglycoside phosphotransferase domain-containing protein</fullName>
    </recommendedName>
</protein>
<evidence type="ECO:0000259" key="1">
    <source>
        <dbReference type="Pfam" id="PF01636"/>
    </source>
</evidence>
<dbReference type="PANTHER" id="PTHR21310:SF15">
    <property type="entry name" value="AMINOGLYCOSIDE PHOSPHOTRANSFERASE DOMAIN-CONTAINING PROTEIN"/>
    <property type="match status" value="1"/>
</dbReference>
<reference evidence="2 3" key="1">
    <citation type="submission" date="2024-01" db="EMBL/GenBank/DDBJ databases">
        <title>Complete genome of Cladobotryum mycophilum ATHUM6906.</title>
        <authorList>
            <person name="Christinaki A.C."/>
            <person name="Myridakis A.I."/>
            <person name="Kouvelis V.N."/>
        </authorList>
    </citation>
    <scope>NUCLEOTIDE SEQUENCE [LARGE SCALE GENOMIC DNA]</scope>
    <source>
        <strain evidence="2 3">ATHUM6906</strain>
    </source>
</reference>
<comment type="caution">
    <text evidence="2">The sequence shown here is derived from an EMBL/GenBank/DDBJ whole genome shotgun (WGS) entry which is preliminary data.</text>
</comment>